<feature type="region of interest" description="Disordered" evidence="1">
    <location>
        <begin position="197"/>
        <end position="240"/>
    </location>
</feature>
<protein>
    <submittedName>
        <fullName evidence="3">Uncharacterized protein</fullName>
    </submittedName>
</protein>
<reference evidence="3" key="1">
    <citation type="submission" date="2023-03" db="EMBL/GenBank/DDBJ databases">
        <title>Massive genome expansion in bonnet fungi (Mycena s.s.) driven by repeated elements and novel gene families across ecological guilds.</title>
        <authorList>
            <consortium name="Lawrence Berkeley National Laboratory"/>
            <person name="Harder C.B."/>
            <person name="Miyauchi S."/>
            <person name="Viragh M."/>
            <person name="Kuo A."/>
            <person name="Thoen E."/>
            <person name="Andreopoulos B."/>
            <person name="Lu D."/>
            <person name="Skrede I."/>
            <person name="Drula E."/>
            <person name="Henrissat B."/>
            <person name="Morin E."/>
            <person name="Kohler A."/>
            <person name="Barry K."/>
            <person name="LaButti K."/>
            <person name="Morin E."/>
            <person name="Salamov A."/>
            <person name="Lipzen A."/>
            <person name="Mereny Z."/>
            <person name="Hegedus B."/>
            <person name="Baldrian P."/>
            <person name="Stursova M."/>
            <person name="Weitz H."/>
            <person name="Taylor A."/>
            <person name="Grigoriev I.V."/>
            <person name="Nagy L.G."/>
            <person name="Martin F."/>
            <person name="Kauserud H."/>
        </authorList>
    </citation>
    <scope>NUCLEOTIDE SEQUENCE</scope>
    <source>
        <strain evidence="3">CBHHK002</strain>
    </source>
</reference>
<gene>
    <name evidence="3" type="ORF">DFH08DRAFT_1041077</name>
</gene>
<dbReference type="Proteomes" id="UP001218218">
    <property type="component" value="Unassembled WGS sequence"/>
</dbReference>
<accession>A0AAD6ZB13</accession>
<sequence length="389" mass="43558">MTSVETGRLMWDHTLATSRVTVYETITKDERSDFAPREIRARQKVAKDLDYEYKIRWRKLLLRVPEATPQQLVFEAGRDDGRLITRVEEVSLRSVWILFCSALVVIVIGERAAEGCGKGSAPSDAEEKERDARRDAFAAEGRVRVYGRGADHLVRVGPYSYARRRWHVSTRRTAHRMRDAEACGRVGSMVVPWRDEGHAESARAGRRRRRRDAWTVHSKPRARGHEGTNPESKSPVECGVPYGVDAGGGRPYDAGRVDGERGGMHMFIMSSCIIPMCNVLAKYDRGGYRCWVPYSLSLSLLSWGVPRENCVGGLAWLLPRPLLSILSWPLPPVYLSDPASFALLSRSSMAILRLLAPPFAPHLPLFLSVILLLPLLPLPLLPILTSNSP</sequence>
<evidence type="ECO:0000256" key="2">
    <source>
        <dbReference type="SAM" id="Phobius"/>
    </source>
</evidence>
<name>A0AAD6ZB13_9AGAR</name>
<evidence type="ECO:0000313" key="4">
    <source>
        <dbReference type="Proteomes" id="UP001218218"/>
    </source>
</evidence>
<comment type="caution">
    <text evidence="3">The sequence shown here is derived from an EMBL/GenBank/DDBJ whole genome shotgun (WGS) entry which is preliminary data.</text>
</comment>
<keyword evidence="2" id="KW-1133">Transmembrane helix</keyword>
<dbReference type="EMBL" id="JARIHO010000065">
    <property type="protein sequence ID" value="KAJ7314853.1"/>
    <property type="molecule type" value="Genomic_DNA"/>
</dbReference>
<proteinExistence type="predicted"/>
<evidence type="ECO:0000313" key="3">
    <source>
        <dbReference type="EMBL" id="KAJ7314853.1"/>
    </source>
</evidence>
<keyword evidence="2" id="KW-0812">Transmembrane</keyword>
<keyword evidence="4" id="KW-1185">Reference proteome</keyword>
<keyword evidence="2" id="KW-0472">Membrane</keyword>
<feature type="transmembrane region" description="Helical" evidence="2">
    <location>
        <begin position="365"/>
        <end position="384"/>
    </location>
</feature>
<evidence type="ECO:0000256" key="1">
    <source>
        <dbReference type="SAM" id="MobiDB-lite"/>
    </source>
</evidence>
<organism evidence="3 4">
    <name type="scientific">Mycena albidolilacea</name>
    <dbReference type="NCBI Taxonomy" id="1033008"/>
    <lineage>
        <taxon>Eukaryota</taxon>
        <taxon>Fungi</taxon>
        <taxon>Dikarya</taxon>
        <taxon>Basidiomycota</taxon>
        <taxon>Agaricomycotina</taxon>
        <taxon>Agaricomycetes</taxon>
        <taxon>Agaricomycetidae</taxon>
        <taxon>Agaricales</taxon>
        <taxon>Marasmiineae</taxon>
        <taxon>Mycenaceae</taxon>
        <taxon>Mycena</taxon>
    </lineage>
</organism>
<dbReference type="AlphaFoldDB" id="A0AAD6ZB13"/>